<dbReference type="PANTHER" id="PTHR46268">
    <property type="entry name" value="STRESS RESPONSE PROTEIN NHAX"/>
    <property type="match status" value="1"/>
</dbReference>
<dbReference type="InterPro" id="IPR014729">
    <property type="entry name" value="Rossmann-like_a/b/a_fold"/>
</dbReference>
<feature type="domain" description="UspA" evidence="2">
    <location>
        <begin position="1"/>
        <end position="145"/>
    </location>
</feature>
<evidence type="ECO:0000313" key="3">
    <source>
        <dbReference type="EMBL" id="OIR17595.1"/>
    </source>
</evidence>
<dbReference type="AlphaFoldDB" id="A0A1J5TBV4"/>
<dbReference type="CDD" id="cd00293">
    <property type="entry name" value="USP-like"/>
    <property type="match status" value="1"/>
</dbReference>
<proteinExistence type="inferred from homology"/>
<gene>
    <name evidence="3" type="ORF">GALL_18130</name>
</gene>
<name>A0A1J5TBV4_9ZZZZ</name>
<dbReference type="Gene3D" id="3.40.50.620">
    <property type="entry name" value="HUPs"/>
    <property type="match status" value="1"/>
</dbReference>
<evidence type="ECO:0000256" key="1">
    <source>
        <dbReference type="ARBA" id="ARBA00008791"/>
    </source>
</evidence>
<dbReference type="PANTHER" id="PTHR46268:SF15">
    <property type="entry name" value="UNIVERSAL STRESS PROTEIN HP_0031"/>
    <property type="match status" value="1"/>
</dbReference>
<comment type="similarity">
    <text evidence="1">Belongs to the universal stress protein A family.</text>
</comment>
<reference evidence="3" key="1">
    <citation type="submission" date="2016-10" db="EMBL/GenBank/DDBJ databases">
        <title>Sequence of Gallionella enrichment culture.</title>
        <authorList>
            <person name="Poehlein A."/>
            <person name="Muehling M."/>
            <person name="Daniel R."/>
        </authorList>
    </citation>
    <scope>NUCLEOTIDE SEQUENCE</scope>
</reference>
<dbReference type="InterPro" id="IPR006015">
    <property type="entry name" value="Universal_stress_UspA"/>
</dbReference>
<dbReference type="InterPro" id="IPR006016">
    <property type="entry name" value="UspA"/>
</dbReference>
<dbReference type="PRINTS" id="PR01438">
    <property type="entry name" value="UNVRSLSTRESS"/>
</dbReference>
<evidence type="ECO:0000259" key="2">
    <source>
        <dbReference type="Pfam" id="PF00582"/>
    </source>
</evidence>
<dbReference type="Pfam" id="PF00582">
    <property type="entry name" value="Usp"/>
    <property type="match status" value="1"/>
</dbReference>
<organism evidence="3">
    <name type="scientific">mine drainage metagenome</name>
    <dbReference type="NCBI Taxonomy" id="410659"/>
    <lineage>
        <taxon>unclassified sequences</taxon>
        <taxon>metagenomes</taxon>
        <taxon>ecological metagenomes</taxon>
    </lineage>
</organism>
<protein>
    <submittedName>
        <fullName evidence="3">Putative universal stress protein</fullName>
    </submittedName>
</protein>
<sequence length="150" mass="16383">MYKQILCPVDGSATSNCGMREAIRLAKYLNAKLRFLYVVDTYFPILDVTGDFNVIYVADMLRDNGKKVLKKAEVAAHKAGIVAESKVVESIGDQVAKCVLDDIDESHADLIVMGTHGLRGVERLVMGSDAETVARSSPIPVLLVRNTQES</sequence>
<accession>A0A1J5TBV4</accession>
<comment type="caution">
    <text evidence="3">The sequence shown here is derived from an EMBL/GenBank/DDBJ whole genome shotgun (WGS) entry which is preliminary data.</text>
</comment>
<dbReference type="SUPFAM" id="SSF52402">
    <property type="entry name" value="Adenine nucleotide alpha hydrolases-like"/>
    <property type="match status" value="1"/>
</dbReference>
<dbReference type="EMBL" id="MLJW01000004">
    <property type="protein sequence ID" value="OIR17595.1"/>
    <property type="molecule type" value="Genomic_DNA"/>
</dbReference>